<dbReference type="FunFam" id="3.60.70.12:FF:000001">
    <property type="entry name" value="Arginine biosynthesis bifunctional protein ArgJ, chloroplastic"/>
    <property type="match status" value="1"/>
</dbReference>
<protein>
    <recommendedName>
        <fullName evidence="10">Arginine biosynthesis bifunctional protein ArgJ</fullName>
    </recommendedName>
    <domain>
        <recommendedName>
            <fullName evidence="10">Glutamate N-acetyltransferase</fullName>
            <ecNumber evidence="10">2.3.1.35</ecNumber>
        </recommendedName>
        <alternativeName>
            <fullName evidence="10">Ornithine acetyltransferase</fullName>
            <shortName evidence="10">OATase</shortName>
        </alternativeName>
        <alternativeName>
            <fullName evidence="10">Ornithine transacetylase</fullName>
        </alternativeName>
    </domain>
    <domain>
        <recommendedName>
            <fullName evidence="10">Amino-acid acetyltransferase</fullName>
            <ecNumber evidence="10">2.3.1.1</ecNumber>
        </recommendedName>
        <alternativeName>
            <fullName evidence="10">N-acetylglutamate synthase</fullName>
            <shortName evidence="10">AGSase</shortName>
        </alternativeName>
    </domain>
    <component>
        <recommendedName>
            <fullName evidence="10">Arginine biosynthesis bifunctional protein ArgJ alpha chain</fullName>
        </recommendedName>
    </component>
    <component>
        <recommendedName>
            <fullName evidence="10">Arginine biosynthesis bifunctional protein ArgJ beta chain</fullName>
        </recommendedName>
    </component>
</protein>
<feature type="binding site" evidence="10">
    <location>
        <position position="399"/>
    </location>
    <ligand>
        <name>substrate</name>
    </ligand>
</feature>
<dbReference type="RefSeq" id="WP_132015108.1">
    <property type="nucleotide sequence ID" value="NZ_SLUN01000018.1"/>
</dbReference>
<dbReference type="HAMAP" id="MF_01106">
    <property type="entry name" value="ArgJ"/>
    <property type="match status" value="1"/>
</dbReference>
<dbReference type="NCBIfam" id="NF003802">
    <property type="entry name" value="PRK05388.1"/>
    <property type="match status" value="1"/>
</dbReference>
<feature type="binding site" evidence="10">
    <location>
        <position position="186"/>
    </location>
    <ligand>
        <name>substrate</name>
    </ligand>
</feature>
<keyword evidence="4 10" id="KW-0028">Amino-acid biosynthesis</keyword>
<dbReference type="GO" id="GO:0006592">
    <property type="term" value="P:ornithine biosynthetic process"/>
    <property type="evidence" value="ECO:0007669"/>
    <property type="project" value="TreeGrafter"/>
</dbReference>
<dbReference type="Gene3D" id="3.60.70.12">
    <property type="entry name" value="L-amino peptidase D-ALA esterase/amidase"/>
    <property type="match status" value="1"/>
</dbReference>
<dbReference type="OrthoDB" id="9804242at2"/>
<dbReference type="AlphaFoldDB" id="A0A4R1RFR0"/>
<feature type="site" description="Involved in the stabilization of negative charge on the oxyanion by the formation of the oxyanion hole" evidence="10">
    <location>
        <position position="113"/>
    </location>
</feature>
<dbReference type="InterPro" id="IPR016117">
    <property type="entry name" value="ArgJ-like_dom_sf"/>
</dbReference>
<dbReference type="Pfam" id="PF01960">
    <property type="entry name" value="ArgJ"/>
    <property type="match status" value="1"/>
</dbReference>
<comment type="pathway">
    <text evidence="10">Amino-acid biosynthesis; L-arginine biosynthesis; N(2)-acetyl-L-ornithine from L-glutamate: step 1/4.</text>
</comment>
<evidence type="ECO:0000256" key="6">
    <source>
        <dbReference type="ARBA" id="ARBA00022813"/>
    </source>
</evidence>
<comment type="subunit">
    <text evidence="2 10">Heterotetramer of two alpha and two beta chains.</text>
</comment>
<evidence type="ECO:0000313" key="12">
    <source>
        <dbReference type="Proteomes" id="UP000295008"/>
    </source>
</evidence>
<accession>A0A4R1RFR0</accession>
<keyword evidence="6 10" id="KW-0068">Autocatalytic cleavage</keyword>
<evidence type="ECO:0000256" key="7">
    <source>
        <dbReference type="ARBA" id="ARBA00023268"/>
    </source>
</evidence>
<organism evidence="11 12">
    <name type="scientific">Hydrogenispora ethanolica</name>
    <dbReference type="NCBI Taxonomy" id="1082276"/>
    <lineage>
        <taxon>Bacteria</taxon>
        <taxon>Bacillati</taxon>
        <taxon>Bacillota</taxon>
        <taxon>Hydrogenispora</taxon>
    </lineage>
</organism>
<dbReference type="GO" id="GO:0006526">
    <property type="term" value="P:L-arginine biosynthetic process"/>
    <property type="evidence" value="ECO:0007669"/>
    <property type="project" value="UniProtKB-UniRule"/>
</dbReference>
<feature type="site" description="Involved in the stabilization of negative charge on the oxyanion by the formation of the oxyanion hole" evidence="10">
    <location>
        <position position="112"/>
    </location>
</feature>
<evidence type="ECO:0000313" key="11">
    <source>
        <dbReference type="EMBL" id="TCL64783.1"/>
    </source>
</evidence>
<sequence length="399" mass="41346">MQKISGGVTVAAGFQAGGIACGIKKNGQPDLALVYSEAPAVAAGIFTTNVVQAAPVVFSKQQLRNDTAQAVILNSGNANACVPDGTATAEAMARAAADFLGIPSDAVLVASTGVIGVSLPMTKIQQTLAGRPEFISAEGGRAAAQAIMTTDTFPKEAAVEFELDGRTVHIGGMAKGSGMIHPNMATMLGVVTTDIAIDAAMLKRALRRAGDLSFNRVTVDGDTSTNDCLLILANGKAGNASLETDGPEYQLFLEGLITVCQDLARQMARDGEGATKLVEIKVTGAATESEAVTIAKSIATSNLVKTALFGEDANWGRILAAAGYSGVTFEPGRVRIYLGDLLVCENGCGLVFDEARAKRVLEQSELLITVNLGAGSAEASVWTCDLSYDYVKINGSYRT</sequence>
<dbReference type="UniPathway" id="UPA00068">
    <property type="reaction ID" value="UER00106"/>
</dbReference>
<keyword evidence="3 10" id="KW-0055">Arginine biosynthesis</keyword>
<keyword evidence="8 10" id="KW-0012">Acyltransferase</keyword>
<keyword evidence="7 10" id="KW-0511">Multifunctional enzyme</keyword>
<keyword evidence="10" id="KW-0963">Cytoplasm</keyword>
<dbReference type="Proteomes" id="UP000295008">
    <property type="component" value="Unassembled WGS sequence"/>
</dbReference>
<feature type="binding site" evidence="10">
    <location>
        <position position="175"/>
    </location>
    <ligand>
        <name>substrate</name>
    </ligand>
</feature>
<comment type="similarity">
    <text evidence="1 10">Belongs to the ArgJ family.</text>
</comment>
<evidence type="ECO:0000256" key="4">
    <source>
        <dbReference type="ARBA" id="ARBA00022605"/>
    </source>
</evidence>
<keyword evidence="5 10" id="KW-0808">Transferase</keyword>
<dbReference type="PANTHER" id="PTHR23100:SF0">
    <property type="entry name" value="ARGININE BIOSYNTHESIS BIFUNCTIONAL PROTEIN ARGJ, MITOCHONDRIAL"/>
    <property type="match status" value="1"/>
</dbReference>
<evidence type="ECO:0000256" key="8">
    <source>
        <dbReference type="ARBA" id="ARBA00023315"/>
    </source>
</evidence>
<evidence type="ECO:0000256" key="5">
    <source>
        <dbReference type="ARBA" id="ARBA00022679"/>
    </source>
</evidence>
<dbReference type="InterPro" id="IPR042195">
    <property type="entry name" value="ArgJ_beta_C"/>
</dbReference>
<comment type="subcellular location">
    <subcellularLocation>
        <location evidence="10">Cytoplasm</location>
    </subcellularLocation>
</comment>
<dbReference type="SUPFAM" id="SSF56266">
    <property type="entry name" value="DmpA/ArgJ-like"/>
    <property type="match status" value="1"/>
</dbReference>
<evidence type="ECO:0000256" key="2">
    <source>
        <dbReference type="ARBA" id="ARBA00011475"/>
    </source>
</evidence>
<evidence type="ECO:0000256" key="10">
    <source>
        <dbReference type="HAMAP-Rule" id="MF_01106"/>
    </source>
</evidence>
<dbReference type="PANTHER" id="PTHR23100">
    <property type="entry name" value="ARGININE BIOSYNTHESIS BIFUNCTIONAL PROTEIN ARGJ"/>
    <property type="match status" value="1"/>
</dbReference>
<proteinExistence type="inferred from homology"/>
<comment type="catalytic activity">
    <reaction evidence="10">
        <text>L-glutamate + acetyl-CoA = N-acetyl-L-glutamate + CoA + H(+)</text>
        <dbReference type="Rhea" id="RHEA:24292"/>
        <dbReference type="ChEBI" id="CHEBI:15378"/>
        <dbReference type="ChEBI" id="CHEBI:29985"/>
        <dbReference type="ChEBI" id="CHEBI:44337"/>
        <dbReference type="ChEBI" id="CHEBI:57287"/>
        <dbReference type="ChEBI" id="CHEBI:57288"/>
        <dbReference type="EC" id="2.3.1.1"/>
    </reaction>
</comment>
<dbReference type="PROSITE" id="PS51257">
    <property type="entry name" value="PROKAR_LIPOPROTEIN"/>
    <property type="match status" value="1"/>
</dbReference>
<dbReference type="EMBL" id="SLUN01000018">
    <property type="protein sequence ID" value="TCL64783.1"/>
    <property type="molecule type" value="Genomic_DNA"/>
</dbReference>
<comment type="function">
    <text evidence="10">Catalyzes two activities which are involved in the cyclic version of arginine biosynthesis: the synthesis of N-acetylglutamate from glutamate and acetyl-CoA as the acetyl donor, and of ornithine by transacetylation between N(2)-acetylornithine and glutamate.</text>
</comment>
<evidence type="ECO:0000256" key="9">
    <source>
        <dbReference type="ARBA" id="ARBA00049439"/>
    </source>
</evidence>
<dbReference type="InterPro" id="IPR002813">
    <property type="entry name" value="Arg_biosynth_ArgJ"/>
</dbReference>
<comment type="pathway">
    <text evidence="10">Amino-acid biosynthesis; L-arginine biosynthesis; L-ornithine and N-acetyl-L-glutamate from L-glutamate and N(2)-acetyl-L-ornithine (cyclic): step 1/1.</text>
</comment>
<evidence type="ECO:0000256" key="3">
    <source>
        <dbReference type="ARBA" id="ARBA00022571"/>
    </source>
</evidence>
<evidence type="ECO:0000256" key="1">
    <source>
        <dbReference type="ARBA" id="ARBA00006774"/>
    </source>
</evidence>
<dbReference type="NCBIfam" id="TIGR00120">
    <property type="entry name" value="ArgJ"/>
    <property type="match status" value="1"/>
</dbReference>
<feature type="chain" id="PRO_5023362092" description="Arginine biosynthesis bifunctional protein ArgJ alpha chain" evidence="10">
    <location>
        <begin position="1"/>
        <end position="185"/>
    </location>
</feature>
<dbReference type="Gene3D" id="3.10.20.340">
    <property type="entry name" value="ArgJ beta chain, C-terminal domain"/>
    <property type="match status" value="1"/>
</dbReference>
<dbReference type="GO" id="GO:0004358">
    <property type="term" value="F:L-glutamate N-acetyltransferase activity, acting on acetyl-L-ornithine as donor"/>
    <property type="evidence" value="ECO:0007669"/>
    <property type="project" value="UniProtKB-UniRule"/>
</dbReference>
<dbReference type="GO" id="GO:0004042">
    <property type="term" value="F:L-glutamate N-acetyltransferase activity"/>
    <property type="evidence" value="ECO:0007669"/>
    <property type="project" value="UniProtKB-UniRule"/>
</dbReference>
<dbReference type="EC" id="2.3.1.35" evidence="10"/>
<feature type="binding site" evidence="10">
    <location>
        <position position="272"/>
    </location>
    <ligand>
        <name>substrate</name>
    </ligand>
</feature>
<keyword evidence="12" id="KW-1185">Reference proteome</keyword>
<comment type="caution">
    <text evidence="11">The sequence shown here is derived from an EMBL/GenBank/DDBJ whole genome shotgun (WGS) entry which is preliminary data.</text>
</comment>
<gene>
    <name evidence="10" type="primary">argJ</name>
    <name evidence="11" type="ORF">EDC14_101882</name>
</gene>
<name>A0A4R1RFR0_HYDET</name>
<reference evidence="11 12" key="1">
    <citation type="submission" date="2019-03" db="EMBL/GenBank/DDBJ databases">
        <title>Genomic Encyclopedia of Type Strains, Phase IV (KMG-IV): sequencing the most valuable type-strain genomes for metagenomic binning, comparative biology and taxonomic classification.</title>
        <authorList>
            <person name="Goeker M."/>
        </authorList>
    </citation>
    <scope>NUCLEOTIDE SEQUENCE [LARGE SCALE GENOMIC DNA]</scope>
    <source>
        <strain evidence="11 12">LX-B</strain>
    </source>
</reference>
<dbReference type="FunFam" id="3.10.20.340:FF:000001">
    <property type="entry name" value="Arginine biosynthesis bifunctional protein ArgJ, chloroplastic"/>
    <property type="match status" value="1"/>
</dbReference>
<feature type="chain" id="PRO_5023362093" description="Arginine biosynthesis bifunctional protein ArgJ beta chain" evidence="10">
    <location>
        <begin position="186"/>
        <end position="399"/>
    </location>
</feature>
<dbReference type="CDD" id="cd02152">
    <property type="entry name" value="OAT"/>
    <property type="match status" value="1"/>
</dbReference>
<dbReference type="EC" id="2.3.1.1" evidence="10"/>
<feature type="binding site" evidence="10">
    <location>
        <position position="394"/>
    </location>
    <ligand>
        <name>substrate</name>
    </ligand>
</feature>
<dbReference type="GO" id="GO:0005737">
    <property type="term" value="C:cytoplasm"/>
    <property type="evidence" value="ECO:0007669"/>
    <property type="project" value="UniProtKB-SubCell"/>
</dbReference>
<feature type="site" description="Cleavage; by autolysis" evidence="10">
    <location>
        <begin position="185"/>
        <end position="186"/>
    </location>
</feature>
<feature type="active site" description="Nucleophile" evidence="10">
    <location>
        <position position="186"/>
    </location>
</feature>
<feature type="binding site" evidence="10">
    <location>
        <position position="149"/>
    </location>
    <ligand>
        <name>substrate</name>
    </ligand>
</feature>
<comment type="catalytic activity">
    <reaction evidence="9 10">
        <text>N(2)-acetyl-L-ornithine + L-glutamate = N-acetyl-L-glutamate + L-ornithine</text>
        <dbReference type="Rhea" id="RHEA:15349"/>
        <dbReference type="ChEBI" id="CHEBI:29985"/>
        <dbReference type="ChEBI" id="CHEBI:44337"/>
        <dbReference type="ChEBI" id="CHEBI:46911"/>
        <dbReference type="ChEBI" id="CHEBI:57805"/>
        <dbReference type="EC" id="2.3.1.35"/>
    </reaction>
</comment>